<accession>A0A371E0W6</accession>
<comment type="caution">
    <text evidence="1">The sequence shown here is derived from an EMBL/GenBank/DDBJ whole genome shotgun (WGS) entry which is preliminary data.</text>
</comment>
<protein>
    <submittedName>
        <fullName evidence="1">Uncharacterized protein</fullName>
    </submittedName>
</protein>
<feature type="non-terminal residue" evidence="1">
    <location>
        <position position="1"/>
    </location>
</feature>
<dbReference type="EMBL" id="QJKJ01017501">
    <property type="protein sequence ID" value="RDX58435.1"/>
    <property type="molecule type" value="Genomic_DNA"/>
</dbReference>
<keyword evidence="2" id="KW-1185">Reference proteome</keyword>
<sequence>MDNEQVQFHLGILDFDLAFMEEKSTAITDSNNNEEKIYYKSWQRTNKLNLMFMRITVVDSIKTTLSKTKSVKKFISMRIVEFENARFIENGKISGSIIPRDVEIKE</sequence>
<organism evidence="1 2">
    <name type="scientific">Mucuna pruriens</name>
    <name type="common">Velvet bean</name>
    <name type="synonym">Dolichos pruriens</name>
    <dbReference type="NCBI Taxonomy" id="157652"/>
    <lineage>
        <taxon>Eukaryota</taxon>
        <taxon>Viridiplantae</taxon>
        <taxon>Streptophyta</taxon>
        <taxon>Embryophyta</taxon>
        <taxon>Tracheophyta</taxon>
        <taxon>Spermatophyta</taxon>
        <taxon>Magnoliopsida</taxon>
        <taxon>eudicotyledons</taxon>
        <taxon>Gunneridae</taxon>
        <taxon>Pentapetalae</taxon>
        <taxon>rosids</taxon>
        <taxon>fabids</taxon>
        <taxon>Fabales</taxon>
        <taxon>Fabaceae</taxon>
        <taxon>Papilionoideae</taxon>
        <taxon>50 kb inversion clade</taxon>
        <taxon>NPAAA clade</taxon>
        <taxon>indigoferoid/millettioid clade</taxon>
        <taxon>Phaseoleae</taxon>
        <taxon>Mucuna</taxon>
    </lineage>
</organism>
<reference evidence="1" key="1">
    <citation type="submission" date="2018-05" db="EMBL/GenBank/DDBJ databases">
        <title>Draft genome of Mucuna pruriens seed.</title>
        <authorList>
            <person name="Nnadi N.E."/>
            <person name="Vos R."/>
            <person name="Hasami M.H."/>
            <person name="Devisetty U.K."/>
            <person name="Aguiy J.C."/>
        </authorList>
    </citation>
    <scope>NUCLEOTIDE SEQUENCE [LARGE SCALE GENOMIC DNA]</scope>
    <source>
        <strain evidence="1">JCA_2017</strain>
    </source>
</reference>
<dbReference type="AlphaFoldDB" id="A0A371E0W6"/>
<gene>
    <name evidence="1" type="ORF">CR513_62249</name>
</gene>
<dbReference type="Proteomes" id="UP000257109">
    <property type="component" value="Unassembled WGS sequence"/>
</dbReference>
<name>A0A371E0W6_MUCPR</name>
<feature type="non-terminal residue" evidence="1">
    <location>
        <position position="106"/>
    </location>
</feature>
<dbReference type="OrthoDB" id="1929566at2759"/>
<proteinExistence type="predicted"/>
<evidence type="ECO:0000313" key="2">
    <source>
        <dbReference type="Proteomes" id="UP000257109"/>
    </source>
</evidence>
<evidence type="ECO:0000313" key="1">
    <source>
        <dbReference type="EMBL" id="RDX58435.1"/>
    </source>
</evidence>